<dbReference type="GO" id="GO:0016616">
    <property type="term" value="F:oxidoreductase activity, acting on the CH-OH group of donors, NAD or NADP as acceptor"/>
    <property type="evidence" value="ECO:0007669"/>
    <property type="project" value="UniProtKB-ARBA"/>
</dbReference>
<dbReference type="OrthoDB" id="9804790at2"/>
<dbReference type="PATRIC" id="fig|571915.4.peg.1003"/>
<dbReference type="PANTHER" id="PTHR11732">
    <property type="entry name" value="ALDO/KETO REDUCTASE"/>
    <property type="match status" value="1"/>
</dbReference>
<evidence type="ECO:0000256" key="1">
    <source>
        <dbReference type="ARBA" id="ARBA00007905"/>
    </source>
</evidence>
<organism evidence="8 9">
    <name type="scientific">Corynebacterium mustelae</name>
    <dbReference type="NCBI Taxonomy" id="571915"/>
    <lineage>
        <taxon>Bacteria</taxon>
        <taxon>Bacillati</taxon>
        <taxon>Actinomycetota</taxon>
        <taxon>Actinomycetes</taxon>
        <taxon>Mycobacteriales</taxon>
        <taxon>Corynebacteriaceae</taxon>
        <taxon>Corynebacterium</taxon>
    </lineage>
</organism>
<dbReference type="InterPro" id="IPR018170">
    <property type="entry name" value="Aldo/ket_reductase_CS"/>
</dbReference>
<accession>A0A0G3GVT1</accession>
<reference evidence="9" key="2">
    <citation type="submission" date="2015-05" db="EMBL/GenBank/DDBJ databases">
        <title>Complete genome sequence of Corynebacterium mustelae DSM 45274, isolated from various tissues of a male ferret with lethal sepsis.</title>
        <authorList>
            <person name="Ruckert C."/>
            <person name="Albersmeier A."/>
            <person name="Winkler A."/>
            <person name="Tauch A."/>
        </authorList>
    </citation>
    <scope>NUCLEOTIDE SEQUENCE [LARGE SCALE GENOMIC DNA]</scope>
    <source>
        <strain evidence="9">DSM 45274</strain>
    </source>
</reference>
<dbReference type="InterPro" id="IPR036812">
    <property type="entry name" value="NAD(P)_OxRdtase_dom_sf"/>
</dbReference>
<dbReference type="Pfam" id="PF00248">
    <property type="entry name" value="Aldo_ket_red"/>
    <property type="match status" value="1"/>
</dbReference>
<dbReference type="STRING" id="571915.CMUST_04735"/>
<reference evidence="8 9" key="1">
    <citation type="journal article" date="2015" name="Genome Announc.">
        <title>Complete Genome Sequence of the Type Strain Corynebacterium mustelae DSM 45274, Isolated from Various Tissues of a Male Ferret with Lethal Sepsis.</title>
        <authorList>
            <person name="Ruckert C."/>
            <person name="Eimer J."/>
            <person name="Winkler A."/>
            <person name="Tauch A."/>
        </authorList>
    </citation>
    <scope>NUCLEOTIDE SEQUENCE [LARGE SCALE GENOMIC DNA]</scope>
    <source>
        <strain evidence="8 9">DSM 45274</strain>
    </source>
</reference>
<feature type="domain" description="NADP-dependent oxidoreductase" evidence="7">
    <location>
        <begin position="20"/>
        <end position="267"/>
    </location>
</feature>
<evidence type="ECO:0000313" key="9">
    <source>
        <dbReference type="Proteomes" id="UP000035199"/>
    </source>
</evidence>
<dbReference type="RefSeq" id="WP_047261526.1">
    <property type="nucleotide sequence ID" value="NZ_CP011542.1"/>
</dbReference>
<dbReference type="EMBL" id="CP011542">
    <property type="protein sequence ID" value="AKK05286.1"/>
    <property type="molecule type" value="Genomic_DNA"/>
</dbReference>
<evidence type="ECO:0000256" key="4">
    <source>
        <dbReference type="PIRSR" id="PIRSR000097-1"/>
    </source>
</evidence>
<sequence length="287" mass="31289">MAVKNIPSFTLNDGTEMPAIGFGTWKITGPEAVGIVRSAIELGYRHIDTAAIYGNEVEVGKAINDAIAAGDVTRDELFITSKLWHDHHGEGLVQTAFQKSLADLGLDYLDCYMVHWPWPQGGKYVESFAAIAKIQGLGQLQSVAVANFNAEQLSDIHRETGVVPVLNQIELHPGFSQAQMRSAHEELGIITEAWSPLARGDVLENPVIVEIAHHRGKTPGQVVLRWLYQLGVSTVPKSANPDRQAENLALFDWELGEEEIAALTALDESDIAGRMYADPAEFPGELG</sequence>
<dbReference type="CDD" id="cd19071">
    <property type="entry name" value="AKR_AKR1-5-like"/>
    <property type="match status" value="1"/>
</dbReference>
<dbReference type="AlphaFoldDB" id="A0A0G3GVT1"/>
<dbReference type="PRINTS" id="PR00069">
    <property type="entry name" value="ALDKETRDTASE"/>
</dbReference>
<dbReference type="PROSITE" id="PS00063">
    <property type="entry name" value="ALDOKETO_REDUCTASE_3"/>
    <property type="match status" value="1"/>
</dbReference>
<dbReference type="EC" id="1.-.-.-" evidence="8"/>
<dbReference type="Proteomes" id="UP000035199">
    <property type="component" value="Chromosome"/>
</dbReference>
<feature type="active site" description="Proton donor" evidence="4">
    <location>
        <position position="53"/>
    </location>
</feature>
<evidence type="ECO:0000256" key="5">
    <source>
        <dbReference type="PIRSR" id="PIRSR000097-2"/>
    </source>
</evidence>
<evidence type="ECO:0000256" key="2">
    <source>
        <dbReference type="ARBA" id="ARBA00022857"/>
    </source>
</evidence>
<dbReference type="PIRSF" id="PIRSF000097">
    <property type="entry name" value="AKR"/>
    <property type="match status" value="1"/>
</dbReference>
<keyword evidence="2" id="KW-0521">NADP</keyword>
<evidence type="ECO:0000256" key="6">
    <source>
        <dbReference type="PIRSR" id="PIRSR000097-3"/>
    </source>
</evidence>
<evidence type="ECO:0000256" key="3">
    <source>
        <dbReference type="ARBA" id="ARBA00023002"/>
    </source>
</evidence>
<evidence type="ECO:0000259" key="7">
    <source>
        <dbReference type="Pfam" id="PF00248"/>
    </source>
</evidence>
<dbReference type="FunFam" id="3.20.20.100:FF:000002">
    <property type="entry name" value="2,5-diketo-D-gluconic acid reductase A"/>
    <property type="match status" value="1"/>
</dbReference>
<comment type="similarity">
    <text evidence="1">Belongs to the aldo/keto reductase family.</text>
</comment>
<name>A0A0G3GVT1_9CORY</name>
<dbReference type="SUPFAM" id="SSF51430">
    <property type="entry name" value="NAD(P)-linked oxidoreductase"/>
    <property type="match status" value="1"/>
</dbReference>
<dbReference type="InterPro" id="IPR023210">
    <property type="entry name" value="NADP_OxRdtase_dom"/>
</dbReference>
<keyword evidence="3 8" id="KW-0560">Oxidoreductase</keyword>
<gene>
    <name evidence="8" type="ORF">CMUST_04735</name>
</gene>
<feature type="site" description="Lowers pKa of active site Tyr" evidence="6">
    <location>
        <position position="82"/>
    </location>
</feature>
<dbReference type="Gene3D" id="3.20.20.100">
    <property type="entry name" value="NADP-dependent oxidoreductase domain"/>
    <property type="match status" value="1"/>
</dbReference>
<protein>
    <submittedName>
        <fullName evidence="8">Aldo/keto reductase, diketogulonate reductase</fullName>
        <ecNumber evidence="8">1.-.-.-</ecNumber>
    </submittedName>
</protein>
<dbReference type="PROSITE" id="PS00798">
    <property type="entry name" value="ALDOKETO_REDUCTASE_1"/>
    <property type="match status" value="1"/>
</dbReference>
<evidence type="ECO:0000313" key="8">
    <source>
        <dbReference type="EMBL" id="AKK05286.1"/>
    </source>
</evidence>
<feature type="binding site" evidence="5">
    <location>
        <position position="115"/>
    </location>
    <ligand>
        <name>substrate</name>
    </ligand>
</feature>
<keyword evidence="9" id="KW-1185">Reference proteome</keyword>
<dbReference type="InterPro" id="IPR020471">
    <property type="entry name" value="AKR"/>
</dbReference>
<proteinExistence type="inferred from homology"/>
<dbReference type="KEGG" id="cmv:CMUST_04735"/>